<dbReference type="RefSeq" id="WP_301129012.1">
    <property type="nucleotide sequence ID" value="NZ_JAUHPV010000006.1"/>
</dbReference>
<reference evidence="1" key="1">
    <citation type="submission" date="2023-06" db="EMBL/GenBank/DDBJ databases">
        <title>SYSU T00b26.</title>
        <authorList>
            <person name="Gao L."/>
            <person name="Fang B.-Z."/>
            <person name="Li W.-J."/>
        </authorList>
    </citation>
    <scope>NUCLEOTIDE SEQUENCE</scope>
    <source>
        <strain evidence="1">SYSU T00b26</strain>
    </source>
</reference>
<comment type="caution">
    <text evidence="1">The sequence shown here is derived from an EMBL/GenBank/DDBJ whole genome shotgun (WGS) entry which is preliminary data.</text>
</comment>
<gene>
    <name evidence="1" type="ORF">QQX04_10670</name>
</gene>
<dbReference type="EMBL" id="JAUHPV010000006">
    <property type="protein sequence ID" value="MDN4473454.1"/>
    <property type="molecule type" value="Genomic_DNA"/>
</dbReference>
<dbReference type="Proteomes" id="UP001172738">
    <property type="component" value="Unassembled WGS sequence"/>
</dbReference>
<proteinExistence type="predicted"/>
<name>A0ABT8G3F6_9MICO</name>
<organism evidence="1 2">
    <name type="scientific">Demequina zhanjiangensis</name>
    <dbReference type="NCBI Taxonomy" id="3051659"/>
    <lineage>
        <taxon>Bacteria</taxon>
        <taxon>Bacillati</taxon>
        <taxon>Actinomycetota</taxon>
        <taxon>Actinomycetes</taxon>
        <taxon>Micrococcales</taxon>
        <taxon>Demequinaceae</taxon>
        <taxon>Demequina</taxon>
    </lineage>
</organism>
<accession>A0ABT8G3F6</accession>
<protein>
    <submittedName>
        <fullName evidence="1">Uncharacterized protein</fullName>
    </submittedName>
</protein>
<evidence type="ECO:0000313" key="1">
    <source>
        <dbReference type="EMBL" id="MDN4473454.1"/>
    </source>
</evidence>
<evidence type="ECO:0000313" key="2">
    <source>
        <dbReference type="Proteomes" id="UP001172738"/>
    </source>
</evidence>
<keyword evidence="2" id="KW-1185">Reference proteome</keyword>
<sequence>MGIEKTRREVIRLRTEFKQEPRQGALRLAQQLSWYSMELALAKEYEKSNAAWTEAFDVARYTLRDGGPTQYERTELIRIGVGTARSRLIVGEDEGALKVLEQTEAQYDALVAEATDPEIMLALRGPILSARAAVHHDRGERDEEIADLCESVLEMLAGYEANPRIVESMLREPLRTLHELLSADEAEPEPEADAA</sequence>